<organism evidence="11 12">
    <name type="scientific">Lachancea fermentati</name>
    <name type="common">Zygosaccharomyces fermentati</name>
    <dbReference type="NCBI Taxonomy" id="4955"/>
    <lineage>
        <taxon>Eukaryota</taxon>
        <taxon>Fungi</taxon>
        <taxon>Dikarya</taxon>
        <taxon>Ascomycota</taxon>
        <taxon>Saccharomycotina</taxon>
        <taxon>Saccharomycetes</taxon>
        <taxon>Saccharomycetales</taxon>
        <taxon>Saccharomycetaceae</taxon>
        <taxon>Lachancea</taxon>
    </lineage>
</organism>
<feature type="domain" description="Peptidase M28" evidence="10">
    <location>
        <begin position="156"/>
        <end position="361"/>
    </location>
</feature>
<evidence type="ECO:0000313" key="11">
    <source>
        <dbReference type="EMBL" id="SCW02831.1"/>
    </source>
</evidence>
<dbReference type="GO" id="GO:0004177">
    <property type="term" value="F:aminopeptidase activity"/>
    <property type="evidence" value="ECO:0007669"/>
    <property type="project" value="UniProtKB-KW"/>
</dbReference>
<dbReference type="EMBL" id="LT598490">
    <property type="protein sequence ID" value="SCW02831.1"/>
    <property type="molecule type" value="Genomic_DNA"/>
</dbReference>
<dbReference type="FunFam" id="3.40.630.10:FF:000042">
    <property type="entry name" value="Peptide hydrolase"/>
    <property type="match status" value="1"/>
</dbReference>
<evidence type="ECO:0000259" key="10">
    <source>
        <dbReference type="Pfam" id="PF04389"/>
    </source>
</evidence>
<keyword evidence="3 9" id="KW-0645">Protease</keyword>
<dbReference type="OrthoDB" id="2214at2759"/>
<keyword evidence="4 9" id="KW-0479">Metal-binding</keyword>
<dbReference type="AlphaFoldDB" id="A0A1G4MGF1"/>
<dbReference type="EC" id="3.4.-.-" evidence="9"/>
<dbReference type="InterPro" id="IPR045175">
    <property type="entry name" value="M28_fam"/>
</dbReference>
<proteinExistence type="inferred from homology"/>
<dbReference type="Pfam" id="PF04389">
    <property type="entry name" value="Peptidase_M28"/>
    <property type="match status" value="1"/>
</dbReference>
<evidence type="ECO:0000256" key="6">
    <source>
        <dbReference type="ARBA" id="ARBA00022801"/>
    </source>
</evidence>
<dbReference type="PANTHER" id="PTHR12147:SF56">
    <property type="entry name" value="AMINOPEPTIDASE YDR415C-RELATED"/>
    <property type="match status" value="1"/>
</dbReference>
<protein>
    <recommendedName>
        <fullName evidence="9">Peptide hydrolase</fullName>
        <ecNumber evidence="9">3.4.-.-</ecNumber>
    </recommendedName>
</protein>
<dbReference type="Proteomes" id="UP000190831">
    <property type="component" value="Chromosome F"/>
</dbReference>
<dbReference type="GO" id="GO:0006508">
    <property type="term" value="P:proteolysis"/>
    <property type="evidence" value="ECO:0007669"/>
    <property type="project" value="UniProtKB-KW"/>
</dbReference>
<evidence type="ECO:0000256" key="2">
    <source>
        <dbReference type="ARBA" id="ARBA00022438"/>
    </source>
</evidence>
<gene>
    <name evidence="11" type="ORF">LAFE_0F15236G</name>
</gene>
<evidence type="ECO:0000256" key="7">
    <source>
        <dbReference type="ARBA" id="ARBA00022833"/>
    </source>
</evidence>
<feature type="chain" id="PRO_5009028976" description="Peptide hydrolase" evidence="9">
    <location>
        <begin position="19"/>
        <end position="390"/>
    </location>
</feature>
<evidence type="ECO:0000256" key="4">
    <source>
        <dbReference type="ARBA" id="ARBA00022723"/>
    </source>
</evidence>
<dbReference type="OMA" id="QPFSEFH"/>
<evidence type="ECO:0000256" key="1">
    <source>
        <dbReference type="ARBA" id="ARBA00001947"/>
    </source>
</evidence>
<comment type="cofactor">
    <cofactor evidence="1">
        <name>Zn(2+)</name>
        <dbReference type="ChEBI" id="CHEBI:29105"/>
    </cofactor>
</comment>
<name>A0A1G4MGF1_LACFM</name>
<dbReference type="CDD" id="cd03879">
    <property type="entry name" value="M28_AAP"/>
    <property type="match status" value="1"/>
</dbReference>
<sequence>MKIVCVISLLCITTTACCSSLGENLRKLQLSDSEIIEASESQKLQLRRRGVNFMDISNFPTLFGSKQKEIQAPNYSYPISSSHQNTAKEIINAINKQSMYDNLAHLSSFYTRYYKSETGYESACWLLENLRNVTMPLKDKIDVIQIDHHDWKQFSLIVRINGTNTPENIVVFGSHHDSMNLLLPSILAAPGADDNASGTSTNIEALRLYVNYLQNSGSWPTNTIEFHFYSAEEGGLLGSLDVFTRYSAEQRKVVAMLQQDMTGYVQDPKNEHVGVITDYTSPGLAQFTRMIIDNYLSIPYRNSTCGYACSDHGSATKNGFPAIYVIESEYSQTNKYIHSTMDTLDRLSLDHMAEHVKLVIGFLLELGDWTVDEIKKTQQNENVVMDAMDI</sequence>
<dbReference type="InterPro" id="IPR007484">
    <property type="entry name" value="Peptidase_M28"/>
</dbReference>
<evidence type="ECO:0000256" key="5">
    <source>
        <dbReference type="ARBA" id="ARBA00022729"/>
    </source>
</evidence>
<evidence type="ECO:0000313" key="12">
    <source>
        <dbReference type="Proteomes" id="UP000190831"/>
    </source>
</evidence>
<comment type="similarity">
    <text evidence="8">Belongs to the peptidase M28 family. M28E subfamily.</text>
</comment>
<evidence type="ECO:0000256" key="8">
    <source>
        <dbReference type="ARBA" id="ARBA00043962"/>
    </source>
</evidence>
<dbReference type="GO" id="GO:0046872">
    <property type="term" value="F:metal ion binding"/>
    <property type="evidence" value="ECO:0007669"/>
    <property type="project" value="UniProtKB-KW"/>
</dbReference>
<dbReference type="GO" id="GO:0008235">
    <property type="term" value="F:metalloexopeptidase activity"/>
    <property type="evidence" value="ECO:0007669"/>
    <property type="project" value="InterPro"/>
</dbReference>
<evidence type="ECO:0000256" key="9">
    <source>
        <dbReference type="RuleBase" id="RU361240"/>
    </source>
</evidence>
<feature type="signal peptide" evidence="9">
    <location>
        <begin position="1"/>
        <end position="18"/>
    </location>
</feature>
<keyword evidence="7 9" id="KW-0862">Zinc</keyword>
<keyword evidence="2" id="KW-0031">Aminopeptidase</keyword>
<keyword evidence="6 9" id="KW-0378">Hydrolase</keyword>
<dbReference type="PROSITE" id="PS51257">
    <property type="entry name" value="PROKAR_LIPOPROTEIN"/>
    <property type="match status" value="1"/>
</dbReference>
<dbReference type="Gene3D" id="3.40.630.10">
    <property type="entry name" value="Zn peptidases"/>
    <property type="match status" value="1"/>
</dbReference>
<dbReference type="PANTHER" id="PTHR12147">
    <property type="entry name" value="METALLOPEPTIDASE M28 FAMILY MEMBER"/>
    <property type="match status" value="1"/>
</dbReference>
<keyword evidence="12" id="KW-1185">Reference proteome</keyword>
<reference evidence="12" key="1">
    <citation type="submission" date="2016-03" db="EMBL/GenBank/DDBJ databases">
        <authorList>
            <person name="Devillers H."/>
        </authorList>
    </citation>
    <scope>NUCLEOTIDE SEQUENCE [LARGE SCALE GENOMIC DNA]</scope>
</reference>
<evidence type="ECO:0000256" key="3">
    <source>
        <dbReference type="ARBA" id="ARBA00022670"/>
    </source>
</evidence>
<keyword evidence="5 9" id="KW-0732">Signal</keyword>
<accession>A0A1G4MGF1</accession>
<dbReference type="SUPFAM" id="SSF53187">
    <property type="entry name" value="Zn-dependent exopeptidases"/>
    <property type="match status" value="1"/>
</dbReference>